<evidence type="ECO:0000313" key="1">
    <source>
        <dbReference type="EMBL" id="QHS91378.1"/>
    </source>
</evidence>
<dbReference type="EMBL" id="MN739160">
    <property type="protein sequence ID" value="QHS91378.1"/>
    <property type="molecule type" value="Genomic_DNA"/>
</dbReference>
<name>A0A6C0BIY2_9ZZZZ</name>
<organism evidence="1">
    <name type="scientific">viral metagenome</name>
    <dbReference type="NCBI Taxonomy" id="1070528"/>
    <lineage>
        <taxon>unclassified sequences</taxon>
        <taxon>metagenomes</taxon>
        <taxon>organismal metagenomes</taxon>
    </lineage>
</organism>
<dbReference type="AlphaFoldDB" id="A0A6C0BIY2"/>
<reference evidence="1" key="1">
    <citation type="journal article" date="2020" name="Nature">
        <title>Giant virus diversity and host interactions through global metagenomics.</title>
        <authorList>
            <person name="Schulz F."/>
            <person name="Roux S."/>
            <person name="Paez-Espino D."/>
            <person name="Jungbluth S."/>
            <person name="Walsh D.A."/>
            <person name="Denef V.J."/>
            <person name="McMahon K.D."/>
            <person name="Konstantinidis K.T."/>
            <person name="Eloe-Fadrosh E.A."/>
            <person name="Kyrpides N.C."/>
            <person name="Woyke T."/>
        </authorList>
    </citation>
    <scope>NUCLEOTIDE SEQUENCE</scope>
    <source>
        <strain evidence="1">GVMAG-M-3300013004-44</strain>
    </source>
</reference>
<protein>
    <submittedName>
        <fullName evidence="1">Uncharacterized protein</fullName>
    </submittedName>
</protein>
<proteinExistence type="predicted"/>
<sequence length="333" mass="37930">MSPSESLFLILGILCLAAIVYAFFYSKHARESNPFIDKHLLERGMNKPAIWLYYDTSDVNSRQWMDFGARSSRALHMPFLNLCYESIVKQNNDLYRIEVIGGLAGVAELLGGWDHLPPGLRDPISPVNESELDYIRAAILAKYGGLWLSPYSICIKGFGALPKDKTVFFGTDLDETYSGSAGTVVPGFRAVWSPRPDHPMFKEWMLVTYRRVAEKRGGAQIRNDAKWDFVRFSTEYMSTGIMVDPTAEGMRKKDGKRIQLEDLLATGTDGNLPFDICAATIYIPFPWPELRDREFFGWFLRMSEEQIMNSDIAVKYLLEKSFTDRVKVLTILQ</sequence>
<accession>A0A6C0BIY2</accession>